<dbReference type="InterPro" id="IPR023214">
    <property type="entry name" value="HAD_sf"/>
</dbReference>
<dbReference type="NCBIfam" id="TIGR01484">
    <property type="entry name" value="HAD-SF-IIB"/>
    <property type="match status" value="1"/>
</dbReference>
<keyword evidence="2" id="KW-0378">Hydrolase</keyword>
<gene>
    <name evidence="4" type="ORF">29d5orf36</name>
</gene>
<evidence type="ECO:0000256" key="1">
    <source>
        <dbReference type="ARBA" id="ARBA00022723"/>
    </source>
</evidence>
<dbReference type="NCBIfam" id="TIGR01486">
    <property type="entry name" value="HAD-SF-IIB-MPGP"/>
    <property type="match status" value="1"/>
</dbReference>
<evidence type="ECO:0000256" key="2">
    <source>
        <dbReference type="ARBA" id="ARBA00022801"/>
    </source>
</evidence>
<dbReference type="GO" id="GO:0000287">
    <property type="term" value="F:magnesium ion binding"/>
    <property type="evidence" value="ECO:0007669"/>
    <property type="project" value="TreeGrafter"/>
</dbReference>
<dbReference type="PANTHER" id="PTHR10000">
    <property type="entry name" value="PHOSPHOSERINE PHOSPHATASE"/>
    <property type="match status" value="1"/>
</dbReference>
<keyword evidence="3" id="KW-0460">Magnesium</keyword>
<dbReference type="GO" id="GO:0051479">
    <property type="term" value="P:mannosylglycerate biosynthetic process"/>
    <property type="evidence" value="ECO:0007669"/>
    <property type="project" value="InterPro"/>
</dbReference>
<dbReference type="SFLD" id="SFLDS00003">
    <property type="entry name" value="Haloacid_Dehalogenase"/>
    <property type="match status" value="1"/>
</dbReference>
<protein>
    <submittedName>
        <fullName evidence="4">Mannosyl-3-phosphoglycerate phosphatase</fullName>
    </submittedName>
</protein>
<dbReference type="SFLD" id="SFLDG01140">
    <property type="entry name" value="C2.B:_Phosphomannomutase_and_P"/>
    <property type="match status" value="1"/>
</dbReference>
<dbReference type="PANTHER" id="PTHR10000:SF8">
    <property type="entry name" value="HAD SUPERFAMILY HYDROLASE-LIKE, TYPE 3"/>
    <property type="match status" value="1"/>
</dbReference>
<dbReference type="AlphaFoldDB" id="D4N6Z8"/>
<evidence type="ECO:0000256" key="3">
    <source>
        <dbReference type="ARBA" id="ARBA00022842"/>
    </source>
</evidence>
<dbReference type="Pfam" id="PF08282">
    <property type="entry name" value="Hydrolase_3"/>
    <property type="match status" value="1"/>
</dbReference>
<dbReference type="InterPro" id="IPR036412">
    <property type="entry name" value="HAD-like_sf"/>
</dbReference>
<dbReference type="SUPFAM" id="SSF56784">
    <property type="entry name" value="HAD-like"/>
    <property type="match status" value="1"/>
</dbReference>
<dbReference type="SFLD" id="SFLDG01142">
    <property type="entry name" value="C2.B.2:_Mannosyl-3-phosphoglyc"/>
    <property type="match status" value="1"/>
</dbReference>
<proteinExistence type="predicted"/>
<sequence>MRLFIKKELTSLMCTMEKVIFTDIDGTLLDSRFPDMNKMKELVEMTLQNGIHLIFCSSKTELEQNKIKSQVYLHEPYIVENGGATIIPVNYFKKARITNSRISQNNHIIETGGPAVKIRSLLKRIKDKYDINFKGVSDLTASELSRITKLSQEYANRMMDRQYSETIVQINNMKITDFTKIIEKEGLKIIPGNQYFDITLGNDKGTGVNILINAFREEYANNVIFFGIGDSRNDESMLALVDIPMLVQKFDGNWENLQLDKLQRINGVGSKGWEIALELVLKYRDTP</sequence>
<accession>D4N6Z8</accession>
<name>D4N6Z8_9CREN</name>
<dbReference type="InterPro" id="IPR006379">
    <property type="entry name" value="HAD-SF_hydro_IIB"/>
</dbReference>
<evidence type="ECO:0000313" key="4">
    <source>
        <dbReference type="EMBL" id="ACY24484.1"/>
    </source>
</evidence>
<dbReference type="GO" id="GO:0050531">
    <property type="term" value="F:mannosyl-3-phosphoglycerate phosphatase activity"/>
    <property type="evidence" value="ECO:0007669"/>
    <property type="project" value="InterPro"/>
</dbReference>
<reference evidence="4" key="1">
    <citation type="journal article" date="2010" name="Environ. Microbiol.">
        <title>Homologues of nitrite reductases in ammonia-oxidizing archaea: diversity and genomic context.</title>
        <authorList>
            <person name="Bartossek R."/>
            <person name="Nicol G.W."/>
            <person name="Lanzen A."/>
            <person name="Klenk H.P."/>
            <person name="Schleper C."/>
        </authorList>
    </citation>
    <scope>NUCLEOTIDE SEQUENCE</scope>
</reference>
<dbReference type="Gene3D" id="3.40.50.1000">
    <property type="entry name" value="HAD superfamily/HAD-like"/>
    <property type="match status" value="1"/>
</dbReference>
<organism evidence="4">
    <name type="scientific">uncultured crenarchaeote 29d5</name>
    <dbReference type="NCBI Taxonomy" id="684057"/>
    <lineage>
        <taxon>Archaea</taxon>
        <taxon>Thermoproteota</taxon>
        <taxon>environmental samples</taxon>
    </lineage>
</organism>
<dbReference type="EMBL" id="GU059106">
    <property type="protein sequence ID" value="ACY24484.1"/>
    <property type="molecule type" value="Genomic_DNA"/>
</dbReference>
<dbReference type="GO" id="GO:0005829">
    <property type="term" value="C:cytosol"/>
    <property type="evidence" value="ECO:0007669"/>
    <property type="project" value="TreeGrafter"/>
</dbReference>
<keyword evidence="1" id="KW-0479">Metal-binding</keyword>
<dbReference type="Gene3D" id="3.30.980.20">
    <property type="entry name" value="Putative mannosyl-3-phosphoglycerate phosphatase, domain 2"/>
    <property type="match status" value="1"/>
</dbReference>
<dbReference type="InterPro" id="IPR006381">
    <property type="entry name" value="HAD-SF-IIB-MPGP"/>
</dbReference>